<dbReference type="eggNOG" id="KOG1441">
    <property type="taxonomic scope" value="Eukaryota"/>
</dbReference>
<evidence type="ECO:0000256" key="5">
    <source>
        <dbReference type="SAM" id="Phobius"/>
    </source>
</evidence>
<dbReference type="InParanoid" id="B7FRV2"/>
<accession>B7FRV2</accession>
<name>B7FRV2_PHATC</name>
<reference evidence="8" key="2">
    <citation type="submission" date="2008-08" db="EMBL/GenBank/DDBJ databases">
        <authorList>
            <consortium name="Diatom Consortium"/>
            <person name="Grigoriev I."/>
            <person name="Grimwood J."/>
            <person name="Kuo A."/>
            <person name="Otillar R.P."/>
            <person name="Salamov A."/>
            <person name="Detter J.C."/>
            <person name="Lindquist E."/>
            <person name="Shapiro H."/>
            <person name="Lucas S."/>
            <person name="Glavina del Rio T."/>
            <person name="Pitluck S."/>
            <person name="Rokhsar D."/>
            <person name="Bowler C."/>
        </authorList>
    </citation>
    <scope>GENOME REANNOTATION</scope>
    <source>
        <strain evidence="8">CCAP 1055/1</strain>
    </source>
</reference>
<feature type="transmembrane region" description="Helical" evidence="5">
    <location>
        <begin position="347"/>
        <end position="365"/>
    </location>
</feature>
<dbReference type="AlphaFoldDB" id="B7FRV2"/>
<reference evidence="7 8" key="1">
    <citation type="journal article" date="2008" name="Nature">
        <title>The Phaeodactylum genome reveals the evolutionary history of diatom genomes.</title>
        <authorList>
            <person name="Bowler C."/>
            <person name="Allen A.E."/>
            <person name="Badger J.H."/>
            <person name="Grimwood J."/>
            <person name="Jabbari K."/>
            <person name="Kuo A."/>
            <person name="Maheswari U."/>
            <person name="Martens C."/>
            <person name="Maumus F."/>
            <person name="Otillar R.P."/>
            <person name="Rayko E."/>
            <person name="Salamov A."/>
            <person name="Vandepoele K."/>
            <person name="Beszteri B."/>
            <person name="Gruber A."/>
            <person name="Heijde M."/>
            <person name="Katinka M."/>
            <person name="Mock T."/>
            <person name="Valentin K."/>
            <person name="Verret F."/>
            <person name="Berges J.A."/>
            <person name="Brownlee C."/>
            <person name="Cadoret J.P."/>
            <person name="Chiovitti A."/>
            <person name="Choi C.J."/>
            <person name="Coesel S."/>
            <person name="De Martino A."/>
            <person name="Detter J.C."/>
            <person name="Durkin C."/>
            <person name="Falciatore A."/>
            <person name="Fournet J."/>
            <person name="Haruta M."/>
            <person name="Huysman M.J."/>
            <person name="Jenkins B.D."/>
            <person name="Jiroutova K."/>
            <person name="Jorgensen R.E."/>
            <person name="Joubert Y."/>
            <person name="Kaplan A."/>
            <person name="Kroger N."/>
            <person name="Kroth P.G."/>
            <person name="La Roche J."/>
            <person name="Lindquist E."/>
            <person name="Lommer M."/>
            <person name="Martin-Jezequel V."/>
            <person name="Lopez P.J."/>
            <person name="Lucas S."/>
            <person name="Mangogna M."/>
            <person name="McGinnis K."/>
            <person name="Medlin L.K."/>
            <person name="Montsant A."/>
            <person name="Oudot-Le Secq M.P."/>
            <person name="Napoli C."/>
            <person name="Obornik M."/>
            <person name="Parker M.S."/>
            <person name="Petit J.L."/>
            <person name="Porcel B.M."/>
            <person name="Poulsen N."/>
            <person name="Robison M."/>
            <person name="Rychlewski L."/>
            <person name="Rynearson T.A."/>
            <person name="Schmutz J."/>
            <person name="Shapiro H."/>
            <person name="Siaut M."/>
            <person name="Stanley M."/>
            <person name="Sussman M.R."/>
            <person name="Taylor A.R."/>
            <person name="Vardi A."/>
            <person name="von Dassow P."/>
            <person name="Vyverman W."/>
            <person name="Willis A."/>
            <person name="Wyrwicz L.S."/>
            <person name="Rokhsar D.S."/>
            <person name="Weissenbach J."/>
            <person name="Armbrust E.V."/>
            <person name="Green B.R."/>
            <person name="Van de Peer Y."/>
            <person name="Grigoriev I.V."/>
        </authorList>
    </citation>
    <scope>NUCLEOTIDE SEQUENCE [LARGE SCALE GENOMIC DNA]</scope>
    <source>
        <strain evidence="7 8">CCAP 1055/1</strain>
    </source>
</reference>
<gene>
    <name evidence="7" type="ORF">PHATRDRAFT_43320</name>
</gene>
<dbReference type="PaxDb" id="2850-Phatr43320"/>
<sequence>MSLSTLGSVSPLVSPSSAAAAVSSSPVGTFLQSLSTNTQVVGTAWLVSSALFTTYSTTAFLQYKPPLVAVTPTRRKDQMLVHPDDQRSNFFSLSRPTLLTLYRFGGSLLLGLLLHPDFQIRQRLHETLQAVPTFGLSALFLFVANFSNSISLSRIGISLTYTSKCAIPIITALLTVLLDGPTALPNTLALLSLLPIAAGIAAASWNAPTFERMGFAAALVSAASQSALNVTSKRAMMRSNLTGPSAQRVMVAVGLCITLVVVAMQNYTNQSTKHNDSLVVEEQLKRQIPPVWLSCAAFTAYHAEYVLSFMFVKLVAPITYGTCDAIRRLSVILSGRVFFGGAKLTKLNIAGIALALLGALSYSVTTSL</sequence>
<dbReference type="HOGENOM" id="CLU_648131_0_0_1"/>
<dbReference type="Proteomes" id="UP000000759">
    <property type="component" value="Chromosome 2"/>
</dbReference>
<evidence type="ECO:0000256" key="1">
    <source>
        <dbReference type="ARBA" id="ARBA00004141"/>
    </source>
</evidence>
<feature type="domain" description="Sugar phosphate transporter" evidence="6">
    <location>
        <begin position="96"/>
        <end position="363"/>
    </location>
</feature>
<dbReference type="OrthoDB" id="6418713at2759"/>
<keyword evidence="3 5" id="KW-1133">Transmembrane helix</keyword>
<evidence type="ECO:0000256" key="2">
    <source>
        <dbReference type="ARBA" id="ARBA00022692"/>
    </source>
</evidence>
<feature type="transmembrane region" description="Helical" evidence="5">
    <location>
        <begin position="188"/>
        <end position="207"/>
    </location>
</feature>
<feature type="transmembrane region" description="Helical" evidence="5">
    <location>
        <begin position="250"/>
        <end position="268"/>
    </location>
</feature>
<dbReference type="RefSeq" id="XP_002177865.1">
    <property type="nucleotide sequence ID" value="XM_002177829.1"/>
</dbReference>
<evidence type="ECO:0000256" key="4">
    <source>
        <dbReference type="ARBA" id="ARBA00023136"/>
    </source>
</evidence>
<keyword evidence="4 5" id="KW-0472">Membrane</keyword>
<keyword evidence="8" id="KW-1185">Reference proteome</keyword>
<comment type="subcellular location">
    <subcellularLocation>
        <location evidence="1">Membrane</location>
        <topology evidence="1">Multi-pass membrane protein</topology>
    </subcellularLocation>
</comment>
<evidence type="ECO:0000313" key="7">
    <source>
        <dbReference type="EMBL" id="EEC50679.1"/>
    </source>
</evidence>
<dbReference type="EMBL" id="CM000606">
    <property type="protein sequence ID" value="EEC50679.1"/>
    <property type="molecule type" value="Genomic_DNA"/>
</dbReference>
<proteinExistence type="predicted"/>
<dbReference type="InterPro" id="IPR004853">
    <property type="entry name" value="Sugar_P_trans_dom"/>
</dbReference>
<dbReference type="GeneID" id="7197381"/>
<dbReference type="Pfam" id="PF03151">
    <property type="entry name" value="TPT"/>
    <property type="match status" value="1"/>
</dbReference>
<protein>
    <recommendedName>
        <fullName evidence="6">Sugar phosphate transporter domain-containing protein</fullName>
    </recommendedName>
</protein>
<evidence type="ECO:0000313" key="8">
    <source>
        <dbReference type="Proteomes" id="UP000000759"/>
    </source>
</evidence>
<keyword evidence="2 5" id="KW-0812">Transmembrane</keyword>
<organism evidence="7 8">
    <name type="scientific">Phaeodactylum tricornutum (strain CCAP 1055/1)</name>
    <dbReference type="NCBI Taxonomy" id="556484"/>
    <lineage>
        <taxon>Eukaryota</taxon>
        <taxon>Sar</taxon>
        <taxon>Stramenopiles</taxon>
        <taxon>Ochrophyta</taxon>
        <taxon>Bacillariophyta</taxon>
        <taxon>Bacillariophyceae</taxon>
        <taxon>Bacillariophycidae</taxon>
        <taxon>Naviculales</taxon>
        <taxon>Phaeodactylaceae</taxon>
        <taxon>Phaeodactylum</taxon>
    </lineage>
</organism>
<evidence type="ECO:0000256" key="3">
    <source>
        <dbReference type="ARBA" id="ARBA00022989"/>
    </source>
</evidence>
<dbReference type="PANTHER" id="PTHR11132">
    <property type="entry name" value="SOLUTE CARRIER FAMILY 35"/>
    <property type="match status" value="1"/>
</dbReference>
<evidence type="ECO:0000259" key="6">
    <source>
        <dbReference type="Pfam" id="PF03151"/>
    </source>
</evidence>
<feature type="transmembrane region" description="Helical" evidence="5">
    <location>
        <begin position="305"/>
        <end position="326"/>
    </location>
</feature>
<feature type="transmembrane region" description="Helical" evidence="5">
    <location>
        <begin position="127"/>
        <end position="146"/>
    </location>
</feature>
<dbReference type="GO" id="GO:0016020">
    <property type="term" value="C:membrane"/>
    <property type="evidence" value="ECO:0007669"/>
    <property type="project" value="UniProtKB-SubCell"/>
</dbReference>
<dbReference type="InterPro" id="IPR050186">
    <property type="entry name" value="TPT_transporter"/>
</dbReference>
<dbReference type="KEGG" id="pti:PHATRDRAFT_43320"/>
<feature type="transmembrane region" description="Helical" evidence="5">
    <location>
        <begin position="152"/>
        <end position="176"/>
    </location>
</feature>